<proteinExistence type="predicted"/>
<dbReference type="PANTHER" id="PTHR21377">
    <property type="entry name" value="PROTEIN FAM210B, MITOCHONDRIAL"/>
    <property type="match status" value="1"/>
</dbReference>
<keyword evidence="1" id="KW-0472">Membrane</keyword>
<gene>
    <name evidence="3" type="ORF">IPOD504_LOCUS13482</name>
</gene>
<dbReference type="PANTHER" id="PTHR21377:SF0">
    <property type="entry name" value="PROTEIN FAM210B, MITOCHONDRIAL"/>
    <property type="match status" value="1"/>
</dbReference>
<keyword evidence="4" id="KW-1185">Reference proteome</keyword>
<keyword evidence="1" id="KW-0812">Transmembrane</keyword>
<evidence type="ECO:0000259" key="2">
    <source>
        <dbReference type="Pfam" id="PF06916"/>
    </source>
</evidence>
<evidence type="ECO:0000313" key="3">
    <source>
        <dbReference type="EMBL" id="CAH2066565.1"/>
    </source>
</evidence>
<dbReference type="EMBL" id="OW152816">
    <property type="protein sequence ID" value="CAH2066565.1"/>
    <property type="molecule type" value="Genomic_DNA"/>
</dbReference>
<keyword evidence="1" id="KW-1133">Transmembrane helix</keyword>
<dbReference type="InterPro" id="IPR045866">
    <property type="entry name" value="FAM210A/B-like"/>
</dbReference>
<sequence length="242" mass="27037">MYNNSIKYYCYLKRKPYLFNTYLGGRTNQVSKTIHITGPIRLPQADILKLPTNVIDINASEMGRFSPLRERDISGPVINVLNLCSSMQTNVPSPFSGNHTHLSMPGSQWGQGYKYLSDNLHSAHYLTLRNEYRANHYNQALTLQTRNMSSDTQATMSAKDKLKKAVKEYGSTVIVFHVAISLLSLGGCYVLVSSGVDIVAILKYFNINEGTLSKIAVSNAGTFVIAYGVHKFFAPFRIVQEL</sequence>
<reference evidence="3" key="1">
    <citation type="submission" date="2022-03" db="EMBL/GenBank/DDBJ databases">
        <authorList>
            <person name="Martin H S."/>
        </authorList>
    </citation>
    <scope>NUCLEOTIDE SEQUENCE</scope>
</reference>
<protein>
    <recommendedName>
        <fullName evidence="2">DUF1279 domain-containing protein</fullName>
    </recommendedName>
</protein>
<feature type="non-terminal residue" evidence="3">
    <location>
        <position position="242"/>
    </location>
</feature>
<accession>A0ABN8ITR3</accession>
<organism evidence="3 4">
    <name type="scientific">Iphiclides podalirius</name>
    <name type="common">scarce swallowtail</name>
    <dbReference type="NCBI Taxonomy" id="110791"/>
    <lineage>
        <taxon>Eukaryota</taxon>
        <taxon>Metazoa</taxon>
        <taxon>Ecdysozoa</taxon>
        <taxon>Arthropoda</taxon>
        <taxon>Hexapoda</taxon>
        <taxon>Insecta</taxon>
        <taxon>Pterygota</taxon>
        <taxon>Neoptera</taxon>
        <taxon>Endopterygota</taxon>
        <taxon>Lepidoptera</taxon>
        <taxon>Glossata</taxon>
        <taxon>Ditrysia</taxon>
        <taxon>Papilionoidea</taxon>
        <taxon>Papilionidae</taxon>
        <taxon>Papilioninae</taxon>
        <taxon>Iphiclides</taxon>
    </lineage>
</organism>
<name>A0ABN8ITR3_9NEOP</name>
<feature type="transmembrane region" description="Helical" evidence="1">
    <location>
        <begin position="212"/>
        <end position="229"/>
    </location>
</feature>
<dbReference type="Pfam" id="PF06916">
    <property type="entry name" value="FAM210A-B_dom"/>
    <property type="match status" value="1"/>
</dbReference>
<dbReference type="Proteomes" id="UP000837857">
    <property type="component" value="Chromosome 4"/>
</dbReference>
<dbReference type="InterPro" id="IPR009688">
    <property type="entry name" value="FAM210A/B-like_dom"/>
</dbReference>
<feature type="domain" description="DUF1279" evidence="2">
    <location>
        <begin position="161"/>
        <end position="239"/>
    </location>
</feature>
<evidence type="ECO:0000256" key="1">
    <source>
        <dbReference type="SAM" id="Phobius"/>
    </source>
</evidence>
<feature type="transmembrane region" description="Helical" evidence="1">
    <location>
        <begin position="169"/>
        <end position="192"/>
    </location>
</feature>
<evidence type="ECO:0000313" key="4">
    <source>
        <dbReference type="Proteomes" id="UP000837857"/>
    </source>
</evidence>